<name>A0A1J4KE81_9EUKA</name>
<protein>
    <submittedName>
        <fullName evidence="1">Uncharacterized protein</fullName>
    </submittedName>
</protein>
<reference evidence="1" key="1">
    <citation type="submission" date="2016-10" db="EMBL/GenBank/DDBJ databases">
        <authorList>
            <person name="Benchimol M."/>
            <person name="Almeida L.G."/>
            <person name="Vasconcelos A.T."/>
            <person name="Perreira-Neves A."/>
            <person name="Rosa I.A."/>
            <person name="Tasca T."/>
            <person name="Bogo M.R."/>
            <person name="de Souza W."/>
        </authorList>
    </citation>
    <scope>NUCLEOTIDE SEQUENCE [LARGE SCALE GENOMIC DNA]</scope>
    <source>
        <strain evidence="1">K</strain>
    </source>
</reference>
<accession>A0A1J4KE81</accession>
<dbReference type="EMBL" id="MLAK01000642">
    <property type="protein sequence ID" value="OHT09314.1"/>
    <property type="molecule type" value="Genomic_DNA"/>
</dbReference>
<sequence>MKKKQVIIHQNQQIPYLLCGKAPNIRGEKEKQNNNRVNLPKIDTSCFPSQLNEKANTARPNRETEFTPIKAKHYEKIKMIEKEFNCITDNLQKHEDSYRKKKIMMHQEWEDQYMRPLTSRIQKKLHGRPYSAYKDIRKRAISAIDERQKITDIQHDDDFQPPPSLKIPVSGIKDRVHQYQKNAKNEKRLTKIVKECNGENVEECELKSRNPADAKTWKMLQYTRFFEANGNKTPPVGTKIFPQKYVSVVEETISQF</sequence>
<proteinExistence type="predicted"/>
<comment type="caution">
    <text evidence="1">The sequence shown here is derived from an EMBL/GenBank/DDBJ whole genome shotgun (WGS) entry which is preliminary data.</text>
</comment>
<dbReference type="AlphaFoldDB" id="A0A1J4KE81"/>
<evidence type="ECO:0000313" key="1">
    <source>
        <dbReference type="EMBL" id="OHT09314.1"/>
    </source>
</evidence>
<dbReference type="RefSeq" id="XP_068362450.1">
    <property type="nucleotide sequence ID" value="XM_068502193.1"/>
</dbReference>
<dbReference type="GeneID" id="94836897"/>
<evidence type="ECO:0000313" key="2">
    <source>
        <dbReference type="Proteomes" id="UP000179807"/>
    </source>
</evidence>
<dbReference type="Proteomes" id="UP000179807">
    <property type="component" value="Unassembled WGS sequence"/>
</dbReference>
<dbReference type="VEuPathDB" id="TrichDB:TRFO_21793"/>
<keyword evidence="2" id="KW-1185">Reference proteome</keyword>
<organism evidence="1 2">
    <name type="scientific">Tritrichomonas foetus</name>
    <dbReference type="NCBI Taxonomy" id="1144522"/>
    <lineage>
        <taxon>Eukaryota</taxon>
        <taxon>Metamonada</taxon>
        <taxon>Parabasalia</taxon>
        <taxon>Tritrichomonadida</taxon>
        <taxon>Tritrichomonadidae</taxon>
        <taxon>Tritrichomonas</taxon>
    </lineage>
</organism>
<gene>
    <name evidence="1" type="ORF">TRFO_21793</name>
</gene>